<dbReference type="Proteomes" id="UP000240325">
    <property type="component" value="Segment"/>
</dbReference>
<evidence type="ECO:0000256" key="2">
    <source>
        <dbReference type="SAM" id="MobiDB-lite"/>
    </source>
</evidence>
<reference evidence="4" key="1">
    <citation type="journal article" date="2017" name="Elife">
        <title>The kinetoplastid-infecting Bodo saltans virus (BsV), a window into the most abundant giant viruses in the sea.</title>
        <authorList>
            <person name="Deeg C.M."/>
            <person name="Chow C.-E.T."/>
            <person name="Suttle C.A."/>
        </authorList>
    </citation>
    <scope>NUCLEOTIDE SEQUENCE</scope>
    <source>
        <strain evidence="4">NG1</strain>
    </source>
</reference>
<name>A0A2H4UT91_9VIRU</name>
<feature type="domain" description="Calcineurin-like phosphoesterase" evidence="3">
    <location>
        <begin position="12"/>
        <end position="164"/>
    </location>
</feature>
<proteinExistence type="predicted"/>
<evidence type="ECO:0000313" key="5">
    <source>
        <dbReference type="Proteomes" id="UP000240325"/>
    </source>
</evidence>
<keyword evidence="1" id="KW-0175">Coiled coil</keyword>
<dbReference type="Pfam" id="PF00149">
    <property type="entry name" value="Metallophos"/>
    <property type="match status" value="1"/>
</dbReference>
<evidence type="ECO:0000313" key="4">
    <source>
        <dbReference type="EMBL" id="ATZ80094.1"/>
    </source>
</evidence>
<organism evidence="4">
    <name type="scientific">Bodo saltans virus</name>
    <dbReference type="NCBI Taxonomy" id="2024608"/>
    <lineage>
        <taxon>Viruses</taxon>
        <taxon>Varidnaviria</taxon>
        <taxon>Bamfordvirae</taxon>
        <taxon>Nucleocytoviricota</taxon>
        <taxon>Megaviricetes</taxon>
        <taxon>Imitervirales</taxon>
        <taxon>Mimiviridae</taxon>
        <taxon>Klosneuvirinae</taxon>
        <taxon>Theiavirus</taxon>
        <taxon>Theiavirus salishense</taxon>
    </lineage>
</organism>
<dbReference type="SUPFAM" id="SSF52540">
    <property type="entry name" value="P-loop containing nucleoside triphosphate hydrolases"/>
    <property type="match status" value="1"/>
</dbReference>
<feature type="coiled-coil region" evidence="1">
    <location>
        <begin position="1300"/>
        <end position="1327"/>
    </location>
</feature>
<gene>
    <name evidence="4" type="ORF">BMW23_0032</name>
</gene>
<dbReference type="Gene3D" id="3.40.50.300">
    <property type="entry name" value="P-loop containing nucleotide triphosphate hydrolases"/>
    <property type="match status" value="2"/>
</dbReference>
<dbReference type="PANTHER" id="PTHR32114">
    <property type="entry name" value="ABC TRANSPORTER ABCH.3"/>
    <property type="match status" value="1"/>
</dbReference>
<feature type="coiled-coil region" evidence="1">
    <location>
        <begin position="312"/>
        <end position="349"/>
    </location>
</feature>
<dbReference type="InterPro" id="IPR004843">
    <property type="entry name" value="Calcineurin-like_PHP"/>
</dbReference>
<accession>A0A2H4UT91</accession>
<dbReference type="GO" id="GO:0016787">
    <property type="term" value="F:hydrolase activity"/>
    <property type="evidence" value="ECO:0007669"/>
    <property type="project" value="InterPro"/>
</dbReference>
<feature type="coiled-coil region" evidence="1">
    <location>
        <begin position="637"/>
        <end position="1177"/>
    </location>
</feature>
<dbReference type="InterPro" id="IPR029052">
    <property type="entry name" value="Metallo-depent_PP-like"/>
</dbReference>
<evidence type="ECO:0000256" key="1">
    <source>
        <dbReference type="SAM" id="Coils"/>
    </source>
</evidence>
<dbReference type="InterPro" id="IPR027417">
    <property type="entry name" value="P-loop_NTPase"/>
</dbReference>
<keyword evidence="5" id="KW-1185">Reference proteome</keyword>
<evidence type="ECO:0000259" key="3">
    <source>
        <dbReference type="Pfam" id="PF00149"/>
    </source>
</evidence>
<dbReference type="EMBL" id="MF782455">
    <property type="protein sequence ID" value="ATZ80094.1"/>
    <property type="molecule type" value="Genomic_DNA"/>
</dbReference>
<sequence length="1587" mass="189274">MEILEEKCEVERIYHISDIHVMKNSNRDKEYEEVFDELCENLSKKKEKSLIVCTGDIFDNGLSPTSIILVKNLFIKLSKITNVVVIRGNHDGSSRSNSESIDYLFPILYKLKTQNKIYLLTKSGIYQYGNILFGYTDYCDNNVVKIEGKNEGKIKIGLWHGTISGSKTDASEIALDGKFNKDAFNSYDYTLLGDIHKHQYLNNNKTMWYSGSLLQINHGEGIIHGYVELDLKKKKSELVRIKNNYGFVTINIKNNKIEKYDEKNIPKNINLRIIYEKTDESVIYALYEEMKEKYNIMSYNKMKREYYVDNISEKKENECEELKDDESSIKKLLEYIKKNKSEIKEYEIKEMEKILREKIKEINYKYETITRNIKLKNIVFNNFNIYNENNCINFEDFKGVVNLSGVNGSGKSSIIQALIFCLYGKENEQSMTHKYDYINAEKTKMEIMVSASVNDIEYKIYRSCYYKGKKRDTSNIKNNVIIYENGKDISGKNIKEIEKQIIEIFGEQEKFIRLCIMEQKVRKGFMDYTDNEKADFICKILKLDLYNEICTMLDSDILGLKKEIKKNDYVILENGNDVESAIKKRLEEINNENKKIDEEENIKKKEYEILNRKKIEIEIKLKELIEYKSTNKYEKIREELKLKIKKVLLEKIALERKIKEIKEKEVINKSLLSKMDDVEEKNTKFQDEKKKKIKEINKEIDSLMVQIIETPNKYDDIEQIKKDNNDKQKENKEIDDAIKILNTEIEKLKCEIKKYFQDKKNKKNYEKYVDLKEKMDTINNDKQKEIEKKSELIKKKSKKEKEYIMNKKEYDKICVIMHDNKNKLNDKIYENVNEKKNKFDEEKENEIKELNTEIQENLKKYVNENGKIETNKILQKINDMKKELEKHEKELNLNTEKISKYKINIVNFSDKYDSNLNVMYEKYCVLFDELDDKKKILQNMENKYENLVEHFDMIKNHEYNEECAVCMKNKLTIDLLDTQKNIDNYKDEMKKMKKNITATEKNIEKYKKYKVLYEQKQQDKLDNEKLHDNIDKTEKDIEIIIEKKKNIMKDIEEQQKKINDYNNNVIIEEKLKKNKEKLQKLKEKRLDIYDKYAEYMEEIKKSEKSMELLKLKMKEYDGIIQEIDLISDKIDDYEKKYEKTEKIFSEYEIFGELYIKYEENKMNLEKKEKEKEMLSKNYEINVANIGLYHYKIEEYEKYLETEKRNDSIRKKIDEKRCIHAKYNGEKNEEYEKYLRIKDDVKNVQLEMSNTELNFNKICTTEKEIVLLLKENDEHMEKVNLALKLKEEFNDITKLYPNDEISKLQETKTALIKEAVELKLKMENIQKTKVDNKSMQQEYKTKGDLCDMIRNGYVDNLLSNEIIPKFCEGVNEILSSFVNFRIDMEYREKKISLYKKDMNNMCSNAYQLSGYESLMLEISLRMYINKQNKLQKINFFVIDEGFSFCDELSIPKIQYLFEYMRKLYNFTIVVSHNEQIKMYTDMDLPISIQKGKSSVHIVSEKNKEKINECLKIMNNINSNGKNDDDLETVKVIEEKSKVTGEKPKKAKKIIKKVDYKDINKKNKDKDEQIKKGKKMLHQDDSSDESSSE</sequence>
<feature type="region of interest" description="Disordered" evidence="2">
    <location>
        <begin position="1559"/>
        <end position="1587"/>
    </location>
</feature>
<dbReference type="SUPFAM" id="SSF56300">
    <property type="entry name" value="Metallo-dependent phosphatases"/>
    <property type="match status" value="1"/>
</dbReference>
<feature type="coiled-coil region" evidence="1">
    <location>
        <begin position="579"/>
        <end position="606"/>
    </location>
</feature>
<feature type="compositionally biased region" description="Basic and acidic residues" evidence="2">
    <location>
        <begin position="1559"/>
        <end position="1579"/>
    </location>
</feature>
<dbReference type="PANTHER" id="PTHR32114:SF2">
    <property type="entry name" value="ABC TRANSPORTER ABCH.3"/>
    <property type="match status" value="1"/>
</dbReference>
<protein>
    <submittedName>
        <fullName evidence="4">DNA repair exonuclease MRE11/SbcCD-like protein</fullName>
    </submittedName>
</protein>
<dbReference type="Gene3D" id="3.60.21.10">
    <property type="match status" value="1"/>
</dbReference>